<keyword evidence="3" id="KW-1185">Reference proteome</keyword>
<feature type="compositionally biased region" description="Basic and acidic residues" evidence="1">
    <location>
        <begin position="363"/>
        <end position="379"/>
    </location>
</feature>
<organism evidence="2 3">
    <name type="scientific">Deinococcus cellulosilyticus (strain DSM 18568 / NBRC 106333 / KACC 11606 / 5516J-15)</name>
    <dbReference type="NCBI Taxonomy" id="1223518"/>
    <lineage>
        <taxon>Bacteria</taxon>
        <taxon>Thermotogati</taxon>
        <taxon>Deinococcota</taxon>
        <taxon>Deinococci</taxon>
        <taxon>Deinococcales</taxon>
        <taxon>Deinococcaceae</taxon>
        <taxon>Deinococcus</taxon>
    </lineage>
</organism>
<dbReference type="InterPro" id="IPR018777">
    <property type="entry name" value="Replication_initiator_prot_A"/>
</dbReference>
<sequence>MTRDENASKDKHSPDELNISRLGLISAQRQVADDFKNWDMDFELDGQPMKVTCESPTTVPHGVDTEIYLSLIKRFIDEGAPDDGRFTVTPRELLMASGIEPNSRAYQMLKVSLNRLYKASYTIERAWRDHLGKRWVTVHFRHLDALTYTKNEDHHLDSASVIQVGLPKQIVHSIHSGYLNPLNSRILDQLSQPTSKALYRQLEAKRRDPETLEIIHYRLDFSLVEWGVLCHLSDLTPTKIRRSLQSAHDELKSVGYLKDIAFQGRGQQQRIIYEFPQGQQDALEATTLLSELVARGMTQGFARTAIQQYPGRIQQAIERFDQLKQMGYQMSRPGALLMNIIKNPENYASDDLPMPTKPSRGRKTTEKASKARAETRQPEAEPTLPPSPEQQLKTLTLLLKNDLSVPEKDLLNRAIENQLLNLEDLLQRLMTAMYENKKPDFVNDLRITLMTTG</sequence>
<dbReference type="OrthoDB" id="73210at2"/>
<reference evidence="2 3" key="1">
    <citation type="submission" date="2019-07" db="EMBL/GenBank/DDBJ databases">
        <title>Whole genome shotgun sequence of Deinococcus cellulosilyticus NBRC 106333.</title>
        <authorList>
            <person name="Hosoyama A."/>
            <person name="Uohara A."/>
            <person name="Ohji S."/>
            <person name="Ichikawa N."/>
        </authorList>
    </citation>
    <scope>NUCLEOTIDE SEQUENCE [LARGE SCALE GENOMIC DNA]</scope>
    <source>
        <strain evidence="2 3">NBRC 106333</strain>
    </source>
</reference>
<feature type="region of interest" description="Disordered" evidence="1">
    <location>
        <begin position="347"/>
        <end position="390"/>
    </location>
</feature>
<dbReference type="EMBL" id="BJXB01000007">
    <property type="protein sequence ID" value="GEM46403.1"/>
    <property type="molecule type" value="Genomic_DNA"/>
</dbReference>
<dbReference type="AlphaFoldDB" id="A0A511N0L8"/>
<dbReference type="RefSeq" id="WP_146884214.1">
    <property type="nucleotide sequence ID" value="NZ_BJXB01000007.1"/>
</dbReference>
<name>A0A511N0L8_DEIC1</name>
<evidence type="ECO:0000256" key="1">
    <source>
        <dbReference type="SAM" id="MobiDB-lite"/>
    </source>
</evidence>
<evidence type="ECO:0000313" key="3">
    <source>
        <dbReference type="Proteomes" id="UP000321306"/>
    </source>
</evidence>
<protein>
    <recommendedName>
        <fullName evidence="4">Replication initiator protein A</fullName>
    </recommendedName>
</protein>
<comment type="caution">
    <text evidence="2">The sequence shown here is derived from an EMBL/GenBank/DDBJ whole genome shotgun (WGS) entry which is preliminary data.</text>
</comment>
<evidence type="ECO:0008006" key="4">
    <source>
        <dbReference type="Google" id="ProtNLM"/>
    </source>
</evidence>
<dbReference type="Proteomes" id="UP000321306">
    <property type="component" value="Unassembled WGS sequence"/>
</dbReference>
<dbReference type="Pfam" id="PF10134">
    <property type="entry name" value="RPA"/>
    <property type="match status" value="1"/>
</dbReference>
<accession>A0A511N0L8</accession>
<evidence type="ECO:0000313" key="2">
    <source>
        <dbReference type="EMBL" id="GEM46403.1"/>
    </source>
</evidence>
<gene>
    <name evidence="2" type="ORF">DC3_20380</name>
</gene>
<proteinExistence type="predicted"/>